<proteinExistence type="predicted"/>
<sequence>MYELDCSLVFPGCERVIRADTRAGVIRRAIAQANALGIERISPMMMDTMRERMIDRPETTVRAA</sequence>
<name>A0ABS3J719_9HYPH</name>
<gene>
    <name evidence="1" type="ORF">J1C47_17520</name>
</gene>
<dbReference type="Pfam" id="PF06348">
    <property type="entry name" value="DUF1059"/>
    <property type="match status" value="1"/>
</dbReference>
<organism evidence="1 2">
    <name type="scientific">Jiella sonneratiae</name>
    <dbReference type="NCBI Taxonomy" id="2816856"/>
    <lineage>
        <taxon>Bacteria</taxon>
        <taxon>Pseudomonadati</taxon>
        <taxon>Pseudomonadota</taxon>
        <taxon>Alphaproteobacteria</taxon>
        <taxon>Hyphomicrobiales</taxon>
        <taxon>Aurantimonadaceae</taxon>
        <taxon>Jiella</taxon>
    </lineage>
</organism>
<keyword evidence="2" id="KW-1185">Reference proteome</keyword>
<comment type="caution">
    <text evidence="1">The sequence shown here is derived from an EMBL/GenBank/DDBJ whole genome shotgun (WGS) entry which is preliminary data.</text>
</comment>
<dbReference type="InterPro" id="IPR009409">
    <property type="entry name" value="DUF1059"/>
</dbReference>
<accession>A0ABS3J719</accession>
<protein>
    <submittedName>
        <fullName evidence="1">DUF1059 domain-containing protein</fullName>
    </submittedName>
</protein>
<reference evidence="1 2" key="1">
    <citation type="submission" date="2021-03" db="EMBL/GenBank/DDBJ databases">
        <title>Whole genome sequence of Jiella sp. MQZ13P-4.</title>
        <authorList>
            <person name="Tuo L."/>
        </authorList>
    </citation>
    <scope>NUCLEOTIDE SEQUENCE [LARGE SCALE GENOMIC DNA]</scope>
    <source>
        <strain evidence="1 2">MQZ13P-4</strain>
    </source>
</reference>
<evidence type="ECO:0000313" key="1">
    <source>
        <dbReference type="EMBL" id="MBO0905447.1"/>
    </source>
</evidence>
<evidence type="ECO:0000313" key="2">
    <source>
        <dbReference type="Proteomes" id="UP000664288"/>
    </source>
</evidence>
<dbReference type="EMBL" id="JAFMPY010000021">
    <property type="protein sequence ID" value="MBO0905447.1"/>
    <property type="molecule type" value="Genomic_DNA"/>
</dbReference>
<dbReference type="Proteomes" id="UP000664288">
    <property type="component" value="Unassembled WGS sequence"/>
</dbReference>